<feature type="transmembrane region" description="Helical" evidence="1">
    <location>
        <begin position="73"/>
        <end position="91"/>
    </location>
</feature>
<dbReference type="PANTHER" id="PTHR33050:SF7">
    <property type="entry name" value="RIBONUCLEASE H"/>
    <property type="match status" value="1"/>
</dbReference>
<name>A0ABQ8MN73_LABRO</name>
<keyword evidence="1" id="KW-1133">Transmembrane helix</keyword>
<evidence type="ECO:0000313" key="3">
    <source>
        <dbReference type="Proteomes" id="UP000830375"/>
    </source>
</evidence>
<sequence length="225" mass="25149">MEIGNGNSACSGSRSQSKLGREQVLVNTVFVGISMNSQLTMASLSPQRVTKLSSVAQSFNLNRRMKLIKFQQLLGMSAAAVIVIPLGLLRAHPQQRWVNGFKLHPKLGRRVRMRVTQRCIQMLRPWKNKRLLSQGVPLGNIPAITTDASLTGLGGVCEGRSVRGLWEPPWTLEHINVLELRAVYLSLRTFLPSLQNKHVLKRMDNMSAVHHINPRVAPDQHVVSR</sequence>
<protein>
    <submittedName>
        <fullName evidence="2">Leucine zipper transcription factor-like protein 1</fullName>
    </submittedName>
</protein>
<gene>
    <name evidence="2" type="ORF">H4Q32_002117</name>
</gene>
<dbReference type="EMBL" id="JACTAM010000005">
    <property type="protein sequence ID" value="KAI2664006.1"/>
    <property type="molecule type" value="Genomic_DNA"/>
</dbReference>
<dbReference type="InterPro" id="IPR052055">
    <property type="entry name" value="Hepadnavirus_pol/RT"/>
</dbReference>
<comment type="caution">
    <text evidence="2">The sequence shown here is derived from an EMBL/GenBank/DDBJ whole genome shotgun (WGS) entry which is preliminary data.</text>
</comment>
<organism evidence="2 3">
    <name type="scientific">Labeo rohita</name>
    <name type="common">Indian major carp</name>
    <name type="synonym">Cyprinus rohita</name>
    <dbReference type="NCBI Taxonomy" id="84645"/>
    <lineage>
        <taxon>Eukaryota</taxon>
        <taxon>Metazoa</taxon>
        <taxon>Chordata</taxon>
        <taxon>Craniata</taxon>
        <taxon>Vertebrata</taxon>
        <taxon>Euteleostomi</taxon>
        <taxon>Actinopterygii</taxon>
        <taxon>Neopterygii</taxon>
        <taxon>Teleostei</taxon>
        <taxon>Ostariophysi</taxon>
        <taxon>Cypriniformes</taxon>
        <taxon>Cyprinidae</taxon>
        <taxon>Labeoninae</taxon>
        <taxon>Labeonini</taxon>
        <taxon>Labeo</taxon>
    </lineage>
</organism>
<reference evidence="2 3" key="1">
    <citation type="submission" date="2022-01" db="EMBL/GenBank/DDBJ databases">
        <title>A high-quality chromosome-level genome assembly of rohu carp, Labeo rohita.</title>
        <authorList>
            <person name="Arick M.A. II"/>
            <person name="Hsu C.-Y."/>
            <person name="Magbanua Z."/>
            <person name="Pechanova O."/>
            <person name="Grover C."/>
            <person name="Miller E."/>
            <person name="Thrash A."/>
            <person name="Ezzel L."/>
            <person name="Alam S."/>
            <person name="Benzie J."/>
            <person name="Hamilton M."/>
            <person name="Karsi A."/>
            <person name="Lawrence M.L."/>
            <person name="Peterson D.G."/>
        </authorList>
    </citation>
    <scope>NUCLEOTIDE SEQUENCE [LARGE SCALE GENOMIC DNA]</scope>
    <source>
        <strain evidence="3">BAU-BD-2019</strain>
        <tissue evidence="2">Blood</tissue>
    </source>
</reference>
<dbReference type="CDD" id="cd09275">
    <property type="entry name" value="RNase_HI_RT_DIRS1"/>
    <property type="match status" value="1"/>
</dbReference>
<keyword evidence="1" id="KW-0812">Transmembrane</keyword>
<accession>A0ABQ8MN73</accession>
<keyword evidence="1" id="KW-0472">Membrane</keyword>
<dbReference type="Proteomes" id="UP000830375">
    <property type="component" value="Unassembled WGS sequence"/>
</dbReference>
<dbReference type="PANTHER" id="PTHR33050">
    <property type="entry name" value="REVERSE TRANSCRIPTASE DOMAIN-CONTAINING PROTEIN"/>
    <property type="match status" value="1"/>
</dbReference>
<proteinExistence type="predicted"/>
<evidence type="ECO:0000313" key="2">
    <source>
        <dbReference type="EMBL" id="KAI2664006.1"/>
    </source>
</evidence>
<evidence type="ECO:0000256" key="1">
    <source>
        <dbReference type="SAM" id="Phobius"/>
    </source>
</evidence>
<keyword evidence="3" id="KW-1185">Reference proteome</keyword>